<comment type="function">
    <text evidence="1">Required for O(2)-independent ubiquinone (coenzyme Q) biosynthesis. Together with UbiU, is essential for the C6-hydroxylation reaction in the oxygen-independent ubiquinone biosynthesis pathway.</text>
</comment>
<comment type="pathway">
    <text evidence="1">Cofactor biosynthesis; ubiquinone biosynthesis.</text>
</comment>
<dbReference type="InterPro" id="IPR051454">
    <property type="entry name" value="RNA/ubiquinone_mod_enzymes"/>
</dbReference>
<dbReference type="EMBL" id="JAEDAK010000005">
    <property type="protein sequence ID" value="MBH9577085.1"/>
    <property type="molecule type" value="Genomic_DNA"/>
</dbReference>
<comment type="caution">
    <text evidence="2">The sequence shown here is derived from an EMBL/GenBank/DDBJ whole genome shotgun (WGS) entry which is preliminary data.</text>
</comment>
<keyword evidence="1" id="KW-0004">4Fe-4S</keyword>
<evidence type="ECO:0000313" key="3">
    <source>
        <dbReference type="Proteomes" id="UP000613266"/>
    </source>
</evidence>
<dbReference type="InterPro" id="IPR001539">
    <property type="entry name" value="Peptidase_U32"/>
</dbReference>
<protein>
    <recommendedName>
        <fullName evidence="1">Ubiquinone biosynthesis protein UbiV</fullName>
    </recommendedName>
</protein>
<feature type="binding site" evidence="1">
    <location>
        <position position="206"/>
    </location>
    <ligand>
        <name>[4Fe-4S] cluster</name>
        <dbReference type="ChEBI" id="CHEBI:49883"/>
    </ligand>
</feature>
<comment type="similarity">
    <text evidence="1">Belongs to the peptidase U32 family. UbiV subfamily.</text>
</comment>
<keyword evidence="1" id="KW-0408">Iron</keyword>
<name>A0A931NI16_9BURK</name>
<keyword evidence="1" id="KW-0411">Iron-sulfur</keyword>
<dbReference type="HAMAP" id="MF_02233">
    <property type="entry name" value="UbiV"/>
    <property type="match status" value="1"/>
</dbReference>
<dbReference type="AlphaFoldDB" id="A0A931NI16"/>
<dbReference type="InterPro" id="IPR043693">
    <property type="entry name" value="UbiV"/>
</dbReference>
<dbReference type="Proteomes" id="UP000613266">
    <property type="component" value="Unassembled WGS sequence"/>
</dbReference>
<keyword evidence="1" id="KW-0479">Metal-binding</keyword>
<dbReference type="NCBIfam" id="NF011991">
    <property type="entry name" value="PRK15447.1"/>
    <property type="match status" value="1"/>
</dbReference>
<evidence type="ECO:0000313" key="2">
    <source>
        <dbReference type="EMBL" id="MBH9577085.1"/>
    </source>
</evidence>
<comment type="cofactor">
    <cofactor evidence="1">
        <name>[4Fe-4S] cluster</name>
        <dbReference type="ChEBI" id="CHEBI:49883"/>
    </cofactor>
</comment>
<dbReference type="PANTHER" id="PTHR30217:SF11">
    <property type="entry name" value="UBIQUINONE BIOSYNTHESIS PROTEIN UBIV"/>
    <property type="match status" value="1"/>
</dbReference>
<dbReference type="PANTHER" id="PTHR30217">
    <property type="entry name" value="PEPTIDASE U32 FAMILY"/>
    <property type="match status" value="1"/>
</dbReference>
<dbReference type="RefSeq" id="WP_198110859.1">
    <property type="nucleotide sequence ID" value="NZ_JAEDAK010000005.1"/>
</dbReference>
<keyword evidence="3" id="KW-1185">Reference proteome</keyword>
<reference evidence="2" key="1">
    <citation type="submission" date="2020-12" db="EMBL/GenBank/DDBJ databases">
        <title>The genome sequence of Inhella sp. 1Y17.</title>
        <authorList>
            <person name="Liu Y."/>
        </authorList>
    </citation>
    <scope>NUCLEOTIDE SEQUENCE</scope>
    <source>
        <strain evidence="2">1Y17</strain>
    </source>
</reference>
<gene>
    <name evidence="1" type="primary">ubiV</name>
    <name evidence="2" type="ORF">I7X39_09215</name>
</gene>
<proteinExistence type="inferred from homology"/>
<feature type="binding site" evidence="1">
    <location>
        <position position="193"/>
    </location>
    <ligand>
        <name>[4Fe-4S] cluster</name>
        <dbReference type="ChEBI" id="CHEBI:49883"/>
    </ligand>
</feature>
<comment type="subunit">
    <text evidence="1">Forms a heterodimer with UbiU.</text>
</comment>
<sequence length="323" mass="35101">MSPATPFKLTIGPLLYWWPRATLMDFYAQMADGPAQTVVLGELVCSRRNEFKLDDWLDLGRDLRQAGKEVVIATQALVMSEAELRTLRRTCEQEEFAVEAGDAAALRVLARAAAQDPGRPAFWLGPHLNIYSRAALEEHAALGATQWVAPVELALDALALINPPPEPVLGIDGPIRTEVFAFGRLPLAFSARCFTARHHRLRKDDCEFRCRDDADGLLLKTTEGQPFLALNGIQTQSAALQCLIGHGPLCAKAGVGSLRLSPCGQGFARVVELFDAVFHQGLAPAAALAELRELPLPGGLVDGFARRQPGLEPVPFLNREALV</sequence>
<feature type="binding site" evidence="1">
    <location>
        <position position="210"/>
    </location>
    <ligand>
        <name>[4Fe-4S] cluster</name>
        <dbReference type="ChEBI" id="CHEBI:49883"/>
    </ligand>
</feature>
<feature type="binding site" evidence="1">
    <location>
        <position position="45"/>
    </location>
    <ligand>
        <name>[4Fe-4S] cluster</name>
        <dbReference type="ChEBI" id="CHEBI:49883"/>
    </ligand>
</feature>
<accession>A0A931NI16</accession>
<dbReference type="GO" id="GO:0051539">
    <property type="term" value="F:4 iron, 4 sulfur cluster binding"/>
    <property type="evidence" value="ECO:0007669"/>
    <property type="project" value="UniProtKB-UniRule"/>
</dbReference>
<dbReference type="GO" id="GO:0006744">
    <property type="term" value="P:ubiquinone biosynthetic process"/>
    <property type="evidence" value="ECO:0007669"/>
    <property type="project" value="UniProtKB-UniRule"/>
</dbReference>
<dbReference type="GO" id="GO:0046872">
    <property type="term" value="F:metal ion binding"/>
    <property type="evidence" value="ECO:0007669"/>
    <property type="project" value="UniProtKB-KW"/>
</dbReference>
<dbReference type="Pfam" id="PF01136">
    <property type="entry name" value="Peptidase_U32"/>
    <property type="match status" value="1"/>
</dbReference>
<organism evidence="2 3">
    <name type="scientific">Inhella proteolytica</name>
    <dbReference type="NCBI Taxonomy" id="2795029"/>
    <lineage>
        <taxon>Bacteria</taxon>
        <taxon>Pseudomonadati</taxon>
        <taxon>Pseudomonadota</taxon>
        <taxon>Betaproteobacteria</taxon>
        <taxon>Burkholderiales</taxon>
        <taxon>Sphaerotilaceae</taxon>
        <taxon>Inhella</taxon>
    </lineage>
</organism>
<keyword evidence="1" id="KW-0831">Ubiquinone biosynthesis</keyword>
<evidence type="ECO:0000256" key="1">
    <source>
        <dbReference type="HAMAP-Rule" id="MF_02233"/>
    </source>
</evidence>